<evidence type="ECO:0000313" key="8">
    <source>
        <dbReference type="Proteomes" id="UP000185936"/>
    </source>
</evidence>
<protein>
    <submittedName>
        <fullName evidence="7">FAD/FMN-containing dehydrogenase</fullName>
    </submittedName>
</protein>
<dbReference type="EMBL" id="FTNR01000023">
    <property type="protein sequence ID" value="SIS19485.1"/>
    <property type="molecule type" value="Genomic_DNA"/>
</dbReference>
<keyword evidence="4" id="KW-0560">Oxidoreductase</keyword>
<reference evidence="8" key="1">
    <citation type="submission" date="2017-01" db="EMBL/GenBank/DDBJ databases">
        <authorList>
            <person name="Varghese N."/>
            <person name="Submissions S."/>
        </authorList>
    </citation>
    <scope>NUCLEOTIDE SEQUENCE [LARGE SCALE GENOMIC DNA]</scope>
    <source>
        <strain evidence="8">type strain: HArc-</strain>
    </source>
</reference>
<evidence type="ECO:0000259" key="5">
    <source>
        <dbReference type="PROSITE" id="PS51379"/>
    </source>
</evidence>
<evidence type="ECO:0000259" key="6">
    <source>
        <dbReference type="PROSITE" id="PS51387"/>
    </source>
</evidence>
<dbReference type="InterPro" id="IPR017896">
    <property type="entry name" value="4Fe4S_Fe-S-bd"/>
</dbReference>
<dbReference type="AlphaFoldDB" id="A0A1N7H3R0"/>
<dbReference type="GO" id="GO:0051536">
    <property type="term" value="F:iron-sulfur cluster binding"/>
    <property type="evidence" value="ECO:0007669"/>
    <property type="project" value="InterPro"/>
</dbReference>
<keyword evidence="2" id="KW-0285">Flavoprotein</keyword>
<dbReference type="InterPro" id="IPR006094">
    <property type="entry name" value="Oxid_FAD_bind_N"/>
</dbReference>
<dbReference type="InterPro" id="IPR016164">
    <property type="entry name" value="FAD-linked_Oxase-like_C"/>
</dbReference>
<gene>
    <name evidence="7" type="ORF">SAMN05421752_1238</name>
</gene>
<evidence type="ECO:0000256" key="2">
    <source>
        <dbReference type="ARBA" id="ARBA00022630"/>
    </source>
</evidence>
<name>A0A1N7H3R0_9EURY</name>
<dbReference type="GO" id="GO:0071949">
    <property type="term" value="F:FAD binding"/>
    <property type="evidence" value="ECO:0007669"/>
    <property type="project" value="InterPro"/>
</dbReference>
<dbReference type="Pfam" id="PF01565">
    <property type="entry name" value="FAD_binding_4"/>
    <property type="match status" value="1"/>
</dbReference>
<dbReference type="OrthoDB" id="26910at2157"/>
<dbReference type="Pfam" id="PF02754">
    <property type="entry name" value="CCG"/>
    <property type="match status" value="2"/>
</dbReference>
<dbReference type="InterPro" id="IPR017900">
    <property type="entry name" value="4Fe4S_Fe_S_CS"/>
</dbReference>
<dbReference type="Pfam" id="PF02913">
    <property type="entry name" value="FAD-oxidase_C"/>
    <property type="match status" value="1"/>
</dbReference>
<dbReference type="Gene3D" id="3.30.70.2740">
    <property type="match status" value="1"/>
</dbReference>
<dbReference type="InterPro" id="IPR016167">
    <property type="entry name" value="FAD-bd_PCMH_sub1"/>
</dbReference>
<evidence type="ECO:0000313" key="7">
    <source>
        <dbReference type="EMBL" id="SIS19485.1"/>
    </source>
</evidence>
<dbReference type="Pfam" id="PF13183">
    <property type="entry name" value="Fer4_8"/>
    <property type="match status" value="1"/>
</dbReference>
<dbReference type="Gene3D" id="3.30.465.10">
    <property type="match status" value="1"/>
</dbReference>
<keyword evidence="3" id="KW-0274">FAD</keyword>
<evidence type="ECO:0000256" key="4">
    <source>
        <dbReference type="ARBA" id="ARBA00023002"/>
    </source>
</evidence>
<dbReference type="RefSeq" id="WP_084776826.1">
    <property type="nucleotide sequence ID" value="NZ_FTNR01000023.1"/>
</dbReference>
<dbReference type="GO" id="GO:0008720">
    <property type="term" value="F:D-lactate dehydrogenase (NAD+) activity"/>
    <property type="evidence" value="ECO:0007669"/>
    <property type="project" value="TreeGrafter"/>
</dbReference>
<dbReference type="InterPro" id="IPR016169">
    <property type="entry name" value="FAD-bd_PCMH_sub2"/>
</dbReference>
<dbReference type="GO" id="GO:0004458">
    <property type="term" value="F:D-lactate dehydrogenase (cytochrome) activity"/>
    <property type="evidence" value="ECO:0007669"/>
    <property type="project" value="TreeGrafter"/>
</dbReference>
<comment type="cofactor">
    <cofactor evidence="1">
        <name>FAD</name>
        <dbReference type="ChEBI" id="CHEBI:57692"/>
    </cofactor>
</comment>
<evidence type="ECO:0000256" key="1">
    <source>
        <dbReference type="ARBA" id="ARBA00001974"/>
    </source>
</evidence>
<dbReference type="InterPro" id="IPR036318">
    <property type="entry name" value="FAD-bd_PCMH-like_sf"/>
</dbReference>
<dbReference type="PANTHER" id="PTHR11748:SF119">
    <property type="entry name" value="D-2-HYDROXYGLUTARATE DEHYDROGENASE"/>
    <property type="match status" value="1"/>
</dbReference>
<sequence length="955" mass="102065">MGVTTNDPRVPTSLEHVLEGEVDFGEPTRTLYATDASIYEVKPAGVVFPAGQEDVRTVVEYAREHGVSITPRGAGSSLTGNAVGEGIVLDCERYMDEIVSVDSEAETVTVQPGVVLDQLNDRVADDGLYFPPDPSTSSTCTIGGMVANDAAGAHSVRHGTTRDNVRSVECVLADGTVATLEHLEDARLETVCDRGDRLGDLARTLRSVGRDHAEEIDERYPNVERNSSGYDLDESVAPDGSWLDLSKLLVGSEGTLGVITEVTLELTELPEQQAAALVFYEDVIEAAAAVESTLTADPSAVELVDADVLGYARDAWGFDLVPADAGAALLLEVEGDAVGIEDALETALEAAETEATLGVERALSAEKQGTLWKIRKASNPLLNRRPGDEQAPSFIEDAAVPPEQLPAYLERVREILIEYELDASVFGHAGQGVLHVKPFLNLKTERDRERLRAVSEAVHDVVLDLGGCVSGEHGDGRLRSAYLESMYGETLYAAFCELKRAADPDDVFNPAKVVPDSEGRLAGVVDGLRFGGYDPDAIETALDFDDEGGLGSLIEQCNGCSKCRTTDSGVMCPSYRAEETEVTSTRGRANALRAAIDGRLDEDAITSDWFTEEVLDLCLACKACETECPTGVDMAKLKTELKHQKHQQDGIPLRSRLFANVRTLNRLGSALAPISNRLASVGPSRAVLERVVGIDRRRELPAFASESFLEWVDGHDPHSAAGERGRVVLFPDCYMAYNHPSVGRAAVQVLEGCGYAVSVPDVSCCGRPALSQGMVDHAREDAADNAKTLAGYAQKDVPVLSSEPSCVSALREYDDILENAAGVPNAATSVSAFLLEEVGDDLAERISTGATDHVAVHTHCHSTAKGFDGSPVELLELAGYDVDVVDATCCGMAGAFGYETEHYDLSRSLGEDLNAKIDALEPDIVATTGASCSQQLGDLECETVHPLVLLAEVIE</sequence>
<dbReference type="PROSITE" id="PS00198">
    <property type="entry name" value="4FE4S_FER_1"/>
    <property type="match status" value="1"/>
</dbReference>
<feature type="domain" description="FAD-binding PCMH-type" evidence="6">
    <location>
        <begin position="39"/>
        <end position="269"/>
    </location>
</feature>
<dbReference type="InterPro" id="IPR004113">
    <property type="entry name" value="FAD-bd_oxidored_4_C"/>
</dbReference>
<evidence type="ECO:0000256" key="3">
    <source>
        <dbReference type="ARBA" id="ARBA00022827"/>
    </source>
</evidence>
<dbReference type="InterPro" id="IPR016166">
    <property type="entry name" value="FAD-bd_PCMH"/>
</dbReference>
<dbReference type="SUPFAM" id="SSF55103">
    <property type="entry name" value="FAD-linked oxidases, C-terminal domain"/>
    <property type="match status" value="1"/>
</dbReference>
<dbReference type="InterPro" id="IPR004017">
    <property type="entry name" value="Cys_rich_dom"/>
</dbReference>
<dbReference type="GO" id="GO:1903457">
    <property type="term" value="P:lactate catabolic process"/>
    <property type="evidence" value="ECO:0007669"/>
    <property type="project" value="TreeGrafter"/>
</dbReference>
<keyword evidence="8" id="KW-1185">Reference proteome</keyword>
<dbReference type="PROSITE" id="PS51379">
    <property type="entry name" value="4FE4S_FER_2"/>
    <property type="match status" value="1"/>
</dbReference>
<accession>A0A1N7H3R0</accession>
<dbReference type="PROSITE" id="PS51387">
    <property type="entry name" value="FAD_PCMH"/>
    <property type="match status" value="1"/>
</dbReference>
<dbReference type="Gene3D" id="3.30.70.2190">
    <property type="match status" value="1"/>
</dbReference>
<proteinExistence type="predicted"/>
<dbReference type="STRING" id="308853.SAMN05421752_1238"/>
<dbReference type="Gene3D" id="3.30.43.10">
    <property type="entry name" value="Uridine Diphospho-n-acetylenolpyruvylglucosamine Reductase, domain 2"/>
    <property type="match status" value="1"/>
</dbReference>
<dbReference type="SUPFAM" id="SSF56176">
    <property type="entry name" value="FAD-binding/transporter-associated domain-like"/>
    <property type="match status" value="1"/>
</dbReference>
<organism evidence="7 8">
    <name type="scientific">Natronorubrum thiooxidans</name>
    <dbReference type="NCBI Taxonomy" id="308853"/>
    <lineage>
        <taxon>Archaea</taxon>
        <taxon>Methanobacteriati</taxon>
        <taxon>Methanobacteriota</taxon>
        <taxon>Stenosarchaea group</taxon>
        <taxon>Halobacteria</taxon>
        <taxon>Halobacteriales</taxon>
        <taxon>Natrialbaceae</taxon>
        <taxon>Natronorubrum</taxon>
    </lineage>
</organism>
<dbReference type="SUPFAM" id="SSF46548">
    <property type="entry name" value="alpha-helical ferredoxin"/>
    <property type="match status" value="1"/>
</dbReference>
<dbReference type="PANTHER" id="PTHR11748">
    <property type="entry name" value="D-LACTATE DEHYDROGENASE"/>
    <property type="match status" value="1"/>
</dbReference>
<dbReference type="Gene3D" id="1.10.1060.10">
    <property type="entry name" value="Alpha-helical ferredoxin"/>
    <property type="match status" value="1"/>
</dbReference>
<dbReference type="InterPro" id="IPR009051">
    <property type="entry name" value="Helical_ferredxn"/>
</dbReference>
<dbReference type="Proteomes" id="UP000185936">
    <property type="component" value="Unassembled WGS sequence"/>
</dbReference>
<feature type="domain" description="4Fe-4S ferredoxin-type" evidence="5">
    <location>
        <begin position="609"/>
        <end position="640"/>
    </location>
</feature>